<proteinExistence type="predicted"/>
<feature type="chain" id="PRO_5012481056" description="EXPERA domain-containing protein" evidence="2">
    <location>
        <begin position="27"/>
        <end position="162"/>
    </location>
</feature>
<evidence type="ECO:0008006" key="5">
    <source>
        <dbReference type="Google" id="ProtNLM"/>
    </source>
</evidence>
<gene>
    <name evidence="3" type="ORF">AX774_g740</name>
</gene>
<evidence type="ECO:0000313" key="3">
    <source>
        <dbReference type="EMBL" id="OMH85710.1"/>
    </source>
</evidence>
<dbReference type="AlphaFoldDB" id="A0A1R1PXL9"/>
<protein>
    <recommendedName>
        <fullName evidence="5">EXPERA domain-containing protein</fullName>
    </recommendedName>
</protein>
<reference evidence="4" key="1">
    <citation type="submission" date="2017-01" db="EMBL/GenBank/DDBJ databases">
        <authorList>
            <person name="Wang Y."/>
            <person name="White M."/>
            <person name="Kvist S."/>
            <person name="Moncalvo J.-M."/>
        </authorList>
    </citation>
    <scope>NUCLEOTIDE SEQUENCE [LARGE SCALE GENOMIC DNA]</scope>
    <source>
        <strain evidence="4">COL-18-3</strain>
    </source>
</reference>
<name>A0A1R1PXL9_ZANCU</name>
<feature type="transmembrane region" description="Helical" evidence="1">
    <location>
        <begin position="138"/>
        <end position="157"/>
    </location>
</feature>
<keyword evidence="2" id="KW-0732">Signal</keyword>
<sequence length="162" mass="17803">MYFATNSSPAFIILFPFFIPSSPVTAFAHPEFINTACILSADFDKTLLSSKTGAALIRFFVKVAEVLHGSVDSITAKSFIPSNLCFLTPAYAPPTINPSGYVPVFGIHFCLSTGYFAISELILLTIGYLVASPETFKADLIIIYSWLVVYFPSYYLVESLIK</sequence>
<evidence type="ECO:0000256" key="1">
    <source>
        <dbReference type="SAM" id="Phobius"/>
    </source>
</evidence>
<evidence type="ECO:0000313" key="4">
    <source>
        <dbReference type="Proteomes" id="UP000188320"/>
    </source>
</evidence>
<keyword evidence="1" id="KW-1133">Transmembrane helix</keyword>
<keyword evidence="4" id="KW-1185">Reference proteome</keyword>
<feature type="transmembrane region" description="Helical" evidence="1">
    <location>
        <begin position="105"/>
        <end position="131"/>
    </location>
</feature>
<keyword evidence="1" id="KW-0472">Membrane</keyword>
<keyword evidence="1" id="KW-0812">Transmembrane</keyword>
<evidence type="ECO:0000256" key="2">
    <source>
        <dbReference type="SAM" id="SignalP"/>
    </source>
</evidence>
<dbReference type="Proteomes" id="UP000188320">
    <property type="component" value="Unassembled WGS sequence"/>
</dbReference>
<feature type="signal peptide" evidence="2">
    <location>
        <begin position="1"/>
        <end position="26"/>
    </location>
</feature>
<comment type="caution">
    <text evidence="3">The sequence shown here is derived from an EMBL/GenBank/DDBJ whole genome shotgun (WGS) entry which is preliminary data.</text>
</comment>
<organism evidence="3 4">
    <name type="scientific">Zancudomyces culisetae</name>
    <name type="common">Gut fungus</name>
    <name type="synonym">Smittium culisetae</name>
    <dbReference type="NCBI Taxonomy" id="1213189"/>
    <lineage>
        <taxon>Eukaryota</taxon>
        <taxon>Fungi</taxon>
        <taxon>Fungi incertae sedis</taxon>
        <taxon>Zoopagomycota</taxon>
        <taxon>Kickxellomycotina</taxon>
        <taxon>Harpellomycetes</taxon>
        <taxon>Harpellales</taxon>
        <taxon>Legeriomycetaceae</taxon>
        <taxon>Zancudomyces</taxon>
    </lineage>
</organism>
<dbReference type="EMBL" id="LSSK01000055">
    <property type="protein sequence ID" value="OMH85710.1"/>
    <property type="molecule type" value="Genomic_DNA"/>
</dbReference>
<accession>A0A1R1PXL9</accession>